<dbReference type="NCBIfam" id="TIGR01175">
    <property type="entry name" value="pilM"/>
    <property type="match status" value="1"/>
</dbReference>
<dbReference type="PANTHER" id="PTHR32432:SF3">
    <property type="entry name" value="ETHANOLAMINE UTILIZATION PROTEIN EUTJ"/>
    <property type="match status" value="1"/>
</dbReference>
<dbReference type="InterPro" id="IPR043129">
    <property type="entry name" value="ATPase_NBD"/>
</dbReference>
<dbReference type="SUPFAM" id="SSF53067">
    <property type="entry name" value="Actin-like ATPase domain"/>
    <property type="match status" value="2"/>
</dbReference>
<comment type="caution">
    <text evidence="1">The sequence shown here is derived from an EMBL/GenBank/DDBJ whole genome shotgun (WGS) entry which is preliminary data.</text>
</comment>
<gene>
    <name evidence="1" type="primary">pilM</name>
    <name evidence="1" type="ORF">GYA27_04070</name>
</gene>
<dbReference type="Gene3D" id="3.30.1490.300">
    <property type="match status" value="1"/>
</dbReference>
<dbReference type="AlphaFoldDB" id="A0A7X9DKY1"/>
<accession>A0A7X9DKY1</accession>
<dbReference type="Pfam" id="PF11104">
    <property type="entry name" value="PilM_2"/>
    <property type="match status" value="1"/>
</dbReference>
<sequence>MPILGLDLGRNTIRAVELNRKKDQIVVVKYNAYQNPKLNLESDAKDDVEMYGESLGEFIADAGFSTPYVVTGLDETYVYMRIVKLPPMNDRELKSSINYEAEQYIPLPLSEVNLSYQKLDVDYADKGKVNIQLVAARKNILDKYINIIKKAKLIPRAIEPETIALGRALGDTPEAPAGSIIVDMGYSRSIIIITYAGFVRFTRSVQIGGDVMSKSIQQTLGLDYNQADEYKKVYGLDKNQVDGKIYNVLKPIFDNLTEEIRRASIFFTKQYPNANIKRVILTGGTAQMPGLLLYMANNLDLEVEIANPFRFVSVVPKVSTPPAPKITDEAPIYSTAFGLALKEV</sequence>
<organism evidence="1 2">
    <name type="scientific">candidate division WWE3 bacterium</name>
    <dbReference type="NCBI Taxonomy" id="2053526"/>
    <lineage>
        <taxon>Bacteria</taxon>
        <taxon>Katanobacteria</taxon>
    </lineage>
</organism>
<dbReference type="PANTHER" id="PTHR32432">
    <property type="entry name" value="CELL DIVISION PROTEIN FTSA-RELATED"/>
    <property type="match status" value="1"/>
</dbReference>
<dbReference type="Proteomes" id="UP000526033">
    <property type="component" value="Unassembled WGS sequence"/>
</dbReference>
<protein>
    <submittedName>
        <fullName evidence="1">Type IV pilus assembly protein PilM</fullName>
    </submittedName>
</protein>
<evidence type="ECO:0000313" key="2">
    <source>
        <dbReference type="Proteomes" id="UP000526033"/>
    </source>
</evidence>
<dbReference type="InterPro" id="IPR005883">
    <property type="entry name" value="PilM"/>
</dbReference>
<proteinExistence type="predicted"/>
<evidence type="ECO:0000313" key="1">
    <source>
        <dbReference type="EMBL" id="NMB70348.1"/>
    </source>
</evidence>
<dbReference type="InterPro" id="IPR050696">
    <property type="entry name" value="FtsA/MreB"/>
</dbReference>
<name>A0A7X9DKY1_UNCKA</name>
<reference evidence="1 2" key="1">
    <citation type="journal article" date="2020" name="Biotechnol. Biofuels">
        <title>New insights from the biogas microbiome by comprehensive genome-resolved metagenomics of nearly 1600 species originating from multiple anaerobic digesters.</title>
        <authorList>
            <person name="Campanaro S."/>
            <person name="Treu L."/>
            <person name="Rodriguez-R L.M."/>
            <person name="Kovalovszki A."/>
            <person name="Ziels R.M."/>
            <person name="Maus I."/>
            <person name="Zhu X."/>
            <person name="Kougias P.G."/>
            <person name="Basile A."/>
            <person name="Luo G."/>
            <person name="Schluter A."/>
            <person name="Konstantinidis K.T."/>
            <person name="Angelidaki I."/>
        </authorList>
    </citation>
    <scope>NUCLEOTIDE SEQUENCE [LARGE SCALE GENOMIC DNA]</scope>
    <source>
        <strain evidence="1">AS27yjCOA_165</strain>
    </source>
</reference>
<dbReference type="Gene3D" id="3.30.420.40">
    <property type="match status" value="2"/>
</dbReference>
<dbReference type="CDD" id="cd24049">
    <property type="entry name" value="ASKHA_NBD_PilM"/>
    <property type="match status" value="1"/>
</dbReference>
<dbReference type="EMBL" id="JAAZNL010000050">
    <property type="protein sequence ID" value="NMB70348.1"/>
    <property type="molecule type" value="Genomic_DNA"/>
</dbReference>
<dbReference type="PIRSF" id="PIRSF019169">
    <property type="entry name" value="PilM"/>
    <property type="match status" value="1"/>
</dbReference>